<dbReference type="KEGG" id="zga:ZOBELLIA_202"/>
<keyword evidence="2" id="KW-1185">Reference proteome</keyword>
<dbReference type="InterPro" id="IPR029069">
    <property type="entry name" value="HotDog_dom_sf"/>
</dbReference>
<dbReference type="OrthoDB" id="9814774at2"/>
<dbReference type="Pfam" id="PF14539">
    <property type="entry name" value="DUF4442"/>
    <property type="match status" value="1"/>
</dbReference>
<evidence type="ECO:0000313" key="2">
    <source>
        <dbReference type="Proteomes" id="UP000008898"/>
    </source>
</evidence>
<evidence type="ECO:0000313" key="1">
    <source>
        <dbReference type="EMBL" id="CAZ94275.1"/>
    </source>
</evidence>
<proteinExistence type="predicted"/>
<accession>G0L8Y9</accession>
<name>G0L8Y9_ZOBGA</name>
<dbReference type="Proteomes" id="UP000008898">
    <property type="component" value="Chromosome"/>
</dbReference>
<reference evidence="2" key="1">
    <citation type="submission" date="2009-07" db="EMBL/GenBank/DDBJ databases">
        <title>Complete genome sequence of Zobellia galactanivorans Dsij.</title>
        <authorList>
            <consortium name="Genoscope - CEA"/>
        </authorList>
    </citation>
    <scope>NUCLEOTIDE SEQUENCE [LARGE SCALE GENOMIC DNA]</scope>
    <source>
        <strain evidence="2">DSM 12802 / CCUG 47099 / CIP 106680 / NCIMB 13871 / Dsij</strain>
    </source>
</reference>
<dbReference type="AlphaFoldDB" id="G0L8Y9"/>
<dbReference type="HOGENOM" id="CLU_116159_0_0_10"/>
<dbReference type="EMBL" id="FP476056">
    <property type="protein sequence ID" value="CAZ94275.1"/>
    <property type="molecule type" value="Genomic_DNA"/>
</dbReference>
<dbReference type="SUPFAM" id="SSF54637">
    <property type="entry name" value="Thioesterase/thiol ester dehydrase-isomerase"/>
    <property type="match status" value="1"/>
</dbReference>
<protein>
    <recommendedName>
        <fullName evidence="3">DUF4442 domain-containing protein</fullName>
    </recommendedName>
</protein>
<reference evidence="1 2" key="2">
    <citation type="journal article" date="2012" name="Environ. Microbiol.">
        <title>Characterization of the first alginolytic operons in a marine bacterium: from their emergence in marine Flavobacteriia to their independent transfers to marine Proteobacteria and human gut Bacteroides.</title>
        <authorList>
            <person name="Thomas F."/>
            <person name="Barbeyron T."/>
            <person name="Tonon T."/>
            <person name="Genicot S."/>
            <person name="Czjzek M."/>
            <person name="Michel G."/>
        </authorList>
    </citation>
    <scope>NUCLEOTIDE SEQUENCE [LARGE SCALE GENOMIC DNA]</scope>
    <source>
        <strain evidence="2">DSM 12802 / CCUG 47099 / CIP 106680 / NCIMB 13871 / Dsij</strain>
    </source>
</reference>
<dbReference type="PATRIC" id="fig|63186.3.peg.204"/>
<organism evidence="1 2">
    <name type="scientific">Zobellia galactanivorans (strain DSM 12802 / CCUG 47099 / CIP 106680 / NCIMB 13871 / Dsij)</name>
    <dbReference type="NCBI Taxonomy" id="63186"/>
    <lineage>
        <taxon>Bacteria</taxon>
        <taxon>Pseudomonadati</taxon>
        <taxon>Bacteroidota</taxon>
        <taxon>Flavobacteriia</taxon>
        <taxon>Flavobacteriales</taxon>
        <taxon>Flavobacteriaceae</taxon>
        <taxon>Zobellia</taxon>
    </lineage>
</organism>
<evidence type="ECO:0008006" key="3">
    <source>
        <dbReference type="Google" id="ProtNLM"/>
    </source>
</evidence>
<dbReference type="STRING" id="63186.ZOBELLIA_202"/>
<dbReference type="InterPro" id="IPR027961">
    <property type="entry name" value="DUF4442"/>
</dbReference>
<dbReference type="Gene3D" id="3.10.129.10">
    <property type="entry name" value="Hotdog Thioesterase"/>
    <property type="match status" value="1"/>
</dbReference>
<dbReference type="RefSeq" id="WP_013991588.1">
    <property type="nucleotide sequence ID" value="NC_015844.1"/>
</dbReference>
<sequence>MSFYSDLVDIGSRFIGKHKLLKYGFNLSPMYRRSTARVKAVSSDLRKVTVKLPIGYKNRNYVNTIFGGSMFSAVDPIPMVQLINILGDDYVVWDKSAAIYFKRPAKEDLYADFEYSWEEVEKIKQRVAQEDAIDIVKTTYLMNKARDIVFCEVKKTIYVADKAFYKKKRALAEAKKKEVN</sequence>
<gene>
    <name evidence="1" type="ordered locus">zobellia_202</name>
</gene>